<keyword evidence="4" id="KW-1185">Reference proteome</keyword>
<dbReference type="EMBL" id="FOQY01000042">
    <property type="protein sequence ID" value="SFK93955.1"/>
    <property type="molecule type" value="Genomic_DNA"/>
</dbReference>
<accession>A0A1I4DKW7</accession>
<name>A0A1I4DKW7_9ACTN</name>
<dbReference type="InterPro" id="IPR009061">
    <property type="entry name" value="DNA-bd_dom_put_sf"/>
</dbReference>
<dbReference type="Pfam" id="PF00376">
    <property type="entry name" value="MerR"/>
    <property type="match status" value="1"/>
</dbReference>
<dbReference type="RefSeq" id="WP_177245467.1">
    <property type="nucleotide sequence ID" value="NZ_FOQY01000042.1"/>
</dbReference>
<dbReference type="InterPro" id="IPR047057">
    <property type="entry name" value="MerR_fam"/>
</dbReference>
<keyword evidence="1 3" id="KW-0238">DNA-binding</keyword>
<evidence type="ECO:0000259" key="2">
    <source>
        <dbReference type="PROSITE" id="PS50937"/>
    </source>
</evidence>
<protein>
    <submittedName>
        <fullName evidence="3">DNA-binding transcriptional regulator, MerR family</fullName>
    </submittedName>
</protein>
<dbReference type="PROSITE" id="PS50937">
    <property type="entry name" value="HTH_MERR_2"/>
    <property type="match status" value="1"/>
</dbReference>
<dbReference type="PANTHER" id="PTHR30204">
    <property type="entry name" value="REDOX-CYCLING DRUG-SENSING TRANSCRIPTIONAL ACTIVATOR SOXR"/>
    <property type="match status" value="1"/>
</dbReference>
<dbReference type="GO" id="GO:0003700">
    <property type="term" value="F:DNA-binding transcription factor activity"/>
    <property type="evidence" value="ECO:0007669"/>
    <property type="project" value="InterPro"/>
</dbReference>
<dbReference type="CDD" id="cd01107">
    <property type="entry name" value="HTH_BmrR"/>
    <property type="match status" value="1"/>
</dbReference>
<feature type="domain" description="HTH merR-type" evidence="2">
    <location>
        <begin position="1"/>
        <end position="71"/>
    </location>
</feature>
<dbReference type="GeneID" id="96302994"/>
<organism evidence="3 4">
    <name type="scientific">Streptosporangium canum</name>
    <dbReference type="NCBI Taxonomy" id="324952"/>
    <lineage>
        <taxon>Bacteria</taxon>
        <taxon>Bacillati</taxon>
        <taxon>Actinomycetota</taxon>
        <taxon>Actinomycetes</taxon>
        <taxon>Streptosporangiales</taxon>
        <taxon>Streptosporangiaceae</taxon>
        <taxon>Streptosporangium</taxon>
    </lineage>
</organism>
<evidence type="ECO:0000256" key="1">
    <source>
        <dbReference type="ARBA" id="ARBA00023125"/>
    </source>
</evidence>
<dbReference type="SUPFAM" id="SSF46955">
    <property type="entry name" value="Putative DNA-binding domain"/>
    <property type="match status" value="1"/>
</dbReference>
<proteinExistence type="predicted"/>
<dbReference type="GO" id="GO:0003677">
    <property type="term" value="F:DNA binding"/>
    <property type="evidence" value="ECO:0007669"/>
    <property type="project" value="UniProtKB-KW"/>
</dbReference>
<sequence length="279" mass="30364">MMSIGEFAELTGLSLKALRLYDEQGLLKPASVDPWSRHRRYSASQFEPAIRLKTLRAAGVPLADAPRLLADPPAAAVLAEHRARMAAERERQDAALETLDRLLSGADRHEWQVEERLATRQHWAGVVWPVPGDDDPAADVDSVDERVNEAFAALWRALTEAGDTPTGPFWSTLRAAPGSDTAIELVCCWPIARSLPAGWSVPGWTVETGTVEAAPELVVRWRFEDPVTVVDGVTHPAVLALLAAAEERGLGVDLSRLRQIGLMEEGESVGMEVAITVSR</sequence>
<gene>
    <name evidence="3" type="ORF">SAMN05216275_14210</name>
</gene>
<dbReference type="AlphaFoldDB" id="A0A1I4DKW7"/>
<dbReference type="PROSITE" id="PS00552">
    <property type="entry name" value="HTH_MERR_1"/>
    <property type="match status" value="1"/>
</dbReference>
<dbReference type="InterPro" id="IPR000551">
    <property type="entry name" value="MerR-type_HTH_dom"/>
</dbReference>
<reference evidence="4" key="1">
    <citation type="submission" date="2016-10" db="EMBL/GenBank/DDBJ databases">
        <authorList>
            <person name="Varghese N."/>
            <person name="Submissions S."/>
        </authorList>
    </citation>
    <scope>NUCLEOTIDE SEQUENCE [LARGE SCALE GENOMIC DNA]</scope>
    <source>
        <strain evidence="4">CGMCC 4.2126</strain>
    </source>
</reference>
<dbReference type="SMART" id="SM00422">
    <property type="entry name" value="HTH_MERR"/>
    <property type="match status" value="1"/>
</dbReference>
<evidence type="ECO:0000313" key="4">
    <source>
        <dbReference type="Proteomes" id="UP000199111"/>
    </source>
</evidence>
<dbReference type="Proteomes" id="UP000199111">
    <property type="component" value="Unassembled WGS sequence"/>
</dbReference>
<dbReference type="Gene3D" id="1.10.1660.10">
    <property type="match status" value="1"/>
</dbReference>
<dbReference type="PANTHER" id="PTHR30204:SF97">
    <property type="entry name" value="MERR FAMILY REGULATORY PROTEIN"/>
    <property type="match status" value="1"/>
</dbReference>
<evidence type="ECO:0000313" key="3">
    <source>
        <dbReference type="EMBL" id="SFK93955.1"/>
    </source>
</evidence>